<keyword evidence="8" id="KW-1185">Reference proteome</keyword>
<evidence type="ECO:0000256" key="4">
    <source>
        <dbReference type="ARBA" id="ARBA00023157"/>
    </source>
</evidence>
<dbReference type="Gene3D" id="3.40.30.10">
    <property type="entry name" value="Glutaredoxin"/>
    <property type="match status" value="1"/>
</dbReference>
<dbReference type="PROSITE" id="PS51318">
    <property type="entry name" value="TAT"/>
    <property type="match status" value="1"/>
</dbReference>
<gene>
    <name evidence="7" type="ORF">V1351_07515</name>
</gene>
<dbReference type="PROSITE" id="PS51352">
    <property type="entry name" value="THIOREDOXIN_2"/>
    <property type="match status" value="1"/>
</dbReference>
<dbReference type="InterPro" id="IPR013766">
    <property type="entry name" value="Thioredoxin_domain"/>
</dbReference>
<dbReference type="InterPro" id="IPR050553">
    <property type="entry name" value="Thioredoxin_ResA/DsbE_sf"/>
</dbReference>
<protein>
    <submittedName>
        <fullName evidence="7">TlpA disulfide reductase family protein</fullName>
    </submittedName>
</protein>
<dbReference type="EMBL" id="CP144913">
    <property type="protein sequence ID" value="WXB77912.1"/>
    <property type="molecule type" value="Genomic_DNA"/>
</dbReference>
<evidence type="ECO:0000313" key="8">
    <source>
        <dbReference type="Proteomes" id="UP001382727"/>
    </source>
</evidence>
<evidence type="ECO:0000256" key="3">
    <source>
        <dbReference type="ARBA" id="ARBA00022968"/>
    </source>
</evidence>
<dbReference type="PANTHER" id="PTHR42852">
    <property type="entry name" value="THIOL:DISULFIDE INTERCHANGE PROTEIN DSBE"/>
    <property type="match status" value="1"/>
</dbReference>
<evidence type="ECO:0000256" key="5">
    <source>
        <dbReference type="ARBA" id="ARBA00023284"/>
    </source>
</evidence>
<keyword evidence="4" id="KW-1015">Disulfide bond</keyword>
<proteinExistence type="predicted"/>
<dbReference type="InterPro" id="IPR017937">
    <property type="entry name" value="Thioredoxin_CS"/>
</dbReference>
<dbReference type="InterPro" id="IPR006311">
    <property type="entry name" value="TAT_signal"/>
</dbReference>
<dbReference type="Pfam" id="PF00578">
    <property type="entry name" value="AhpC-TSA"/>
    <property type="match status" value="1"/>
</dbReference>
<dbReference type="PROSITE" id="PS51257">
    <property type="entry name" value="PROKAR_LIPOPROTEIN"/>
    <property type="match status" value="1"/>
</dbReference>
<dbReference type="Proteomes" id="UP001382727">
    <property type="component" value="Chromosome"/>
</dbReference>
<sequence>MTVHRPSRRTVVTSASTLAVMAIAGCSSSSDTADAAQDAGYRSGDGALRMIAPEDRGEPVDLAGETIRDKTWDSADHRGQVVVVNLWASWCGPCAKEAPHLVATYEAMKGEDVTFVGIDYRESSVATGLAQAKTWGFVWPSIYDESGTTAIAMQGMMTTQPSTAVLDRQGRIAAVVLGATTESTLTGMIEDTLAESNG</sequence>
<keyword evidence="2" id="KW-0201">Cytochrome c-type biogenesis</keyword>
<keyword evidence="3" id="KW-0812">Transmembrane</keyword>
<keyword evidence="3" id="KW-0735">Signal-anchor</keyword>
<evidence type="ECO:0000259" key="6">
    <source>
        <dbReference type="PROSITE" id="PS51352"/>
    </source>
</evidence>
<accession>A0ABZ2MLD7</accession>
<evidence type="ECO:0000256" key="2">
    <source>
        <dbReference type="ARBA" id="ARBA00022748"/>
    </source>
</evidence>
<keyword evidence="5" id="KW-0676">Redox-active center</keyword>
<dbReference type="SUPFAM" id="SSF52833">
    <property type="entry name" value="Thioredoxin-like"/>
    <property type="match status" value="1"/>
</dbReference>
<dbReference type="InterPro" id="IPR036249">
    <property type="entry name" value="Thioredoxin-like_sf"/>
</dbReference>
<comment type="subcellular location">
    <subcellularLocation>
        <location evidence="1">Cell envelope</location>
    </subcellularLocation>
</comment>
<name>A0ABZ2MLD7_9MICO</name>
<dbReference type="PROSITE" id="PS00194">
    <property type="entry name" value="THIOREDOXIN_1"/>
    <property type="match status" value="1"/>
</dbReference>
<dbReference type="RefSeq" id="WP_338752233.1">
    <property type="nucleotide sequence ID" value="NZ_CP144913.1"/>
</dbReference>
<dbReference type="InterPro" id="IPR000866">
    <property type="entry name" value="AhpC/TSA"/>
</dbReference>
<evidence type="ECO:0000313" key="7">
    <source>
        <dbReference type="EMBL" id="WXB77912.1"/>
    </source>
</evidence>
<dbReference type="PANTHER" id="PTHR42852:SF6">
    <property type="entry name" value="THIOL:DISULFIDE INTERCHANGE PROTEIN DSBE"/>
    <property type="match status" value="1"/>
</dbReference>
<feature type="domain" description="Thioredoxin" evidence="6">
    <location>
        <begin position="41"/>
        <end position="194"/>
    </location>
</feature>
<reference evidence="7 8" key="1">
    <citation type="submission" date="2024-02" db="EMBL/GenBank/DDBJ databases">
        <title>Janibacter sp. nov., isolated from gut of marine sandworm.</title>
        <authorList>
            <person name="Kim B."/>
            <person name="Jun M.O."/>
            <person name="Shin N.-R."/>
        </authorList>
    </citation>
    <scope>NUCLEOTIDE SEQUENCE [LARGE SCALE GENOMIC DNA]</scope>
    <source>
        <strain evidence="7 8">A1S7</strain>
    </source>
</reference>
<dbReference type="CDD" id="cd02966">
    <property type="entry name" value="TlpA_like_family"/>
    <property type="match status" value="1"/>
</dbReference>
<organism evidence="7 8">
    <name type="scientific">Janibacter alittae</name>
    <dbReference type="NCBI Taxonomy" id="3115209"/>
    <lineage>
        <taxon>Bacteria</taxon>
        <taxon>Bacillati</taxon>
        <taxon>Actinomycetota</taxon>
        <taxon>Actinomycetes</taxon>
        <taxon>Micrococcales</taxon>
        <taxon>Intrasporangiaceae</taxon>
        <taxon>Janibacter</taxon>
    </lineage>
</organism>
<evidence type="ECO:0000256" key="1">
    <source>
        <dbReference type="ARBA" id="ARBA00004196"/>
    </source>
</evidence>